<organism evidence="8 9">
    <name type="scientific">Paraburkholderia solisilvae</name>
    <dbReference type="NCBI Taxonomy" id="624376"/>
    <lineage>
        <taxon>Bacteria</taxon>
        <taxon>Pseudomonadati</taxon>
        <taxon>Pseudomonadota</taxon>
        <taxon>Betaproteobacteria</taxon>
        <taxon>Burkholderiales</taxon>
        <taxon>Burkholderiaceae</taxon>
        <taxon>Paraburkholderia</taxon>
    </lineage>
</organism>
<evidence type="ECO:0000256" key="5">
    <source>
        <dbReference type="ARBA" id="ARBA00023002"/>
    </source>
</evidence>
<dbReference type="InterPro" id="IPR001155">
    <property type="entry name" value="OxRdtase_FMN_N"/>
</dbReference>
<keyword evidence="5 8" id="KW-0560">Oxidoreductase</keyword>
<evidence type="ECO:0000256" key="1">
    <source>
        <dbReference type="ARBA" id="ARBA00001917"/>
    </source>
</evidence>
<dbReference type="Pfam" id="PF00724">
    <property type="entry name" value="Oxidored_FMN"/>
    <property type="match status" value="1"/>
</dbReference>
<evidence type="ECO:0000256" key="4">
    <source>
        <dbReference type="ARBA" id="ARBA00022857"/>
    </source>
</evidence>
<dbReference type="PANTHER" id="PTHR43303:SF4">
    <property type="entry name" value="NADPH DEHYDROGENASE C23G7.10C-RELATED"/>
    <property type="match status" value="1"/>
</dbReference>
<dbReference type="GO" id="GO:0050661">
    <property type="term" value="F:NADP binding"/>
    <property type="evidence" value="ECO:0007669"/>
    <property type="project" value="InterPro"/>
</dbReference>
<dbReference type="GO" id="GO:0003959">
    <property type="term" value="F:NADPH dehydrogenase activity"/>
    <property type="evidence" value="ECO:0007669"/>
    <property type="project" value="UniProtKB-EC"/>
</dbReference>
<evidence type="ECO:0000259" key="7">
    <source>
        <dbReference type="Pfam" id="PF00724"/>
    </source>
</evidence>
<proteinExistence type="predicted"/>
<comment type="cofactor">
    <cofactor evidence="1">
        <name>FMN</name>
        <dbReference type="ChEBI" id="CHEBI:58210"/>
    </cofactor>
</comment>
<dbReference type="GO" id="GO:0010181">
    <property type="term" value="F:FMN binding"/>
    <property type="evidence" value="ECO:0007669"/>
    <property type="project" value="InterPro"/>
</dbReference>
<evidence type="ECO:0000256" key="2">
    <source>
        <dbReference type="ARBA" id="ARBA00022630"/>
    </source>
</evidence>
<feature type="domain" description="NADH:flavin oxidoreductase/NADH oxidase N-terminal" evidence="7">
    <location>
        <begin position="6"/>
        <end position="341"/>
    </location>
</feature>
<protein>
    <submittedName>
        <fullName evidence="8">NADPH dehydrogenase</fullName>
        <ecNumber evidence="8">1.6.99.1</ecNumber>
    </submittedName>
</protein>
<keyword evidence="2" id="KW-0285">Flavoprotein</keyword>
<dbReference type="PANTHER" id="PTHR43303">
    <property type="entry name" value="NADPH DEHYDROGENASE C23G7.10C-RELATED"/>
    <property type="match status" value="1"/>
</dbReference>
<dbReference type="Proteomes" id="UP000494329">
    <property type="component" value="Unassembled WGS sequence"/>
</dbReference>
<evidence type="ECO:0000313" key="8">
    <source>
        <dbReference type="EMBL" id="CAB3769896.1"/>
    </source>
</evidence>
<dbReference type="Gene3D" id="3.20.20.70">
    <property type="entry name" value="Aldolase class I"/>
    <property type="match status" value="1"/>
</dbReference>
<dbReference type="SUPFAM" id="SSF51395">
    <property type="entry name" value="FMN-linked oxidoreductases"/>
    <property type="match status" value="1"/>
</dbReference>
<dbReference type="RefSeq" id="WP_175114792.1">
    <property type="nucleotide sequence ID" value="NZ_CADIKF010000066.1"/>
</dbReference>
<gene>
    <name evidence="8" type="primary">namA_3</name>
    <name evidence="8" type="ORF">LMG29739_05653</name>
</gene>
<evidence type="ECO:0000256" key="3">
    <source>
        <dbReference type="ARBA" id="ARBA00022643"/>
    </source>
</evidence>
<evidence type="ECO:0000313" key="9">
    <source>
        <dbReference type="Proteomes" id="UP000494329"/>
    </source>
</evidence>
<accession>A0A6J5EXQ8</accession>
<dbReference type="InterPro" id="IPR044152">
    <property type="entry name" value="YqjM-like"/>
</dbReference>
<dbReference type="AlphaFoldDB" id="A0A6J5EXQ8"/>
<dbReference type="EMBL" id="CADIKF010000066">
    <property type="protein sequence ID" value="CAB3769896.1"/>
    <property type="molecule type" value="Genomic_DNA"/>
</dbReference>
<feature type="region of interest" description="Disordered" evidence="6">
    <location>
        <begin position="364"/>
        <end position="390"/>
    </location>
</feature>
<evidence type="ECO:0000256" key="6">
    <source>
        <dbReference type="SAM" id="MobiDB-lite"/>
    </source>
</evidence>
<dbReference type="EC" id="1.6.99.1" evidence="8"/>
<dbReference type="InterPro" id="IPR013785">
    <property type="entry name" value="Aldolase_TIM"/>
</dbReference>
<name>A0A6J5EXQ8_9BURK</name>
<keyword evidence="9" id="KW-1185">Reference proteome</keyword>
<keyword evidence="4" id="KW-0521">NADP</keyword>
<sequence>MAQSALFKPLQARGLTLSNRIVIAPMCQYSAENGCMNDWHLIHLGQLAVSGAALLTIEATAVLPEGRITYGDVGLYDDATEAAMRRTLESVRRWSSIPLALQLDHAGRKASTEVPWAGRKQFAPGDAQGWQTEAPSALAFDPQDHAPVALDRAGLKRVRDAFAAAATRAARLDIDLIQLHCAHGYLLHQFLSPLSNQRSDEYGGSLENRMRFPLEVFDAVRAAFPDDRPVSVRVSGTDWVDGGWDIEQTVALAQALEARGCDAIHVSSGGLHPAQKIPVSPGYQVPLARTVKAAVRMPVIAVGLISSFEHAESIVANGDADMIALARTVLYDPRWPWHAAAELGARARAPKQYLRSQPNRYKSLFGETRGVSPEPRWTEGDDSLLNLDDE</sequence>
<dbReference type="CDD" id="cd02932">
    <property type="entry name" value="OYE_YqiM_FMN"/>
    <property type="match status" value="1"/>
</dbReference>
<reference evidence="8 9" key="1">
    <citation type="submission" date="2020-04" db="EMBL/GenBank/DDBJ databases">
        <authorList>
            <person name="De Canck E."/>
        </authorList>
    </citation>
    <scope>NUCLEOTIDE SEQUENCE [LARGE SCALE GENOMIC DNA]</scope>
    <source>
        <strain evidence="8 9">LMG 29739</strain>
    </source>
</reference>
<keyword evidence="3" id="KW-0288">FMN</keyword>